<evidence type="ECO:0000256" key="9">
    <source>
        <dbReference type="ARBA" id="ARBA00022741"/>
    </source>
</evidence>
<dbReference type="EMBL" id="FOMG01000001">
    <property type="protein sequence ID" value="SFC18433.1"/>
    <property type="molecule type" value="Genomic_DNA"/>
</dbReference>
<reference evidence="18 19" key="1">
    <citation type="submission" date="2016-10" db="EMBL/GenBank/DDBJ databases">
        <authorList>
            <person name="de Groot N.N."/>
        </authorList>
    </citation>
    <scope>NUCLEOTIDE SEQUENCE [LARGE SCALE GENOMIC DNA]</scope>
    <source>
        <strain evidence="18 19">DSM 12992</strain>
    </source>
</reference>
<evidence type="ECO:0000256" key="7">
    <source>
        <dbReference type="ARBA" id="ARBA00022598"/>
    </source>
</evidence>
<dbReference type="SUPFAM" id="SSF55186">
    <property type="entry name" value="ThrRS/AlaRS common domain"/>
    <property type="match status" value="1"/>
</dbReference>
<evidence type="ECO:0000256" key="15">
    <source>
        <dbReference type="ARBA" id="ARBA00032577"/>
    </source>
</evidence>
<dbReference type="RefSeq" id="WP_090087762.1">
    <property type="nucleotide sequence ID" value="NZ_FOMG01000001.1"/>
</dbReference>
<dbReference type="InterPro" id="IPR018163">
    <property type="entry name" value="Thr/Ala-tRNA-synth_IIc_edit"/>
</dbReference>
<keyword evidence="19" id="KW-1185">Reference proteome</keyword>
<evidence type="ECO:0000256" key="4">
    <source>
        <dbReference type="ARBA" id="ARBA00013168"/>
    </source>
</evidence>
<keyword evidence="16" id="KW-0175">Coiled coil</keyword>
<dbReference type="Proteomes" id="UP000199263">
    <property type="component" value="Unassembled WGS sequence"/>
</dbReference>
<name>A0A1I1HAB5_9CLOT</name>
<keyword evidence="10" id="KW-0862">Zinc</keyword>
<dbReference type="GO" id="GO:0005524">
    <property type="term" value="F:ATP binding"/>
    <property type="evidence" value="ECO:0007669"/>
    <property type="project" value="UniProtKB-KW"/>
</dbReference>
<evidence type="ECO:0000256" key="6">
    <source>
        <dbReference type="ARBA" id="ARBA00022555"/>
    </source>
</evidence>
<dbReference type="PANTHER" id="PTHR43462:SF1">
    <property type="entry name" value="ALANYL-TRNA EDITING PROTEIN AARSD1"/>
    <property type="match status" value="1"/>
</dbReference>
<feature type="coiled-coil region" evidence="16">
    <location>
        <begin position="251"/>
        <end position="285"/>
    </location>
</feature>
<evidence type="ECO:0000313" key="19">
    <source>
        <dbReference type="Proteomes" id="UP000199263"/>
    </source>
</evidence>
<dbReference type="EC" id="6.1.1.7" evidence="4"/>
<evidence type="ECO:0000256" key="3">
    <source>
        <dbReference type="ARBA" id="ARBA00008226"/>
    </source>
</evidence>
<dbReference type="GO" id="GO:0002161">
    <property type="term" value="F:aminoacyl-tRNA deacylase activity"/>
    <property type="evidence" value="ECO:0007669"/>
    <property type="project" value="UniProtKB-ARBA"/>
</dbReference>
<sequence length="399" mass="45170">MEKLFYEDQYLTNFTAEIIEIQELNGKFHVVLDKTAFFPGGGGQYCDLGSIGEHEVLDVYEKDNLIYHIVEKKPIKIHKVKCSLDWNRRSDGMNQHLAQHVLSACFFKLFNINTIAVHHGNEVSTIDFQTPLNEEQIKKSERYANKIIGEALKVEFLIPSKKDLKSMNLRRDLPNTNEEIRIVKIGDLDINACCGVHPSSTLDLRLIKIKKWEKHKQGTRIEFLAGTKAINDSFLKDDFSSSICKYLNCNENEAVNGIKNLNNNLKESNEENKKLKIDLAKYEVKEMIENANKIGEINVVKKIYTNQNVKYVSNLISKLTEIKNTIVLIAVISDEKANLIFSCSKNLINISMNEILKDAITLIDGRGGGSLTLAQGAGKNNSNLESTLDYAFNKIKNTP</sequence>
<dbReference type="Pfam" id="PF07973">
    <property type="entry name" value="tRNA_SAD"/>
    <property type="match status" value="1"/>
</dbReference>
<protein>
    <recommendedName>
        <fullName evidence="5">Alanine--tRNA ligase</fullName>
        <ecNumber evidence="4">6.1.1.7</ecNumber>
    </recommendedName>
    <alternativeName>
        <fullName evidence="15">Alanyl-tRNA synthetase</fullName>
    </alternativeName>
</protein>
<feature type="domain" description="Alanyl-transfer RNA synthetases family profile" evidence="17">
    <location>
        <begin position="1"/>
        <end position="231"/>
    </location>
</feature>
<keyword evidence="9" id="KW-0547">Nucleotide-binding</keyword>
<evidence type="ECO:0000256" key="8">
    <source>
        <dbReference type="ARBA" id="ARBA00022723"/>
    </source>
</evidence>
<accession>A0A1I1HAB5</accession>
<dbReference type="FunFam" id="3.10.310.40:FF:000001">
    <property type="entry name" value="Alanine--tRNA ligase"/>
    <property type="match status" value="1"/>
</dbReference>
<dbReference type="SUPFAM" id="SSF50447">
    <property type="entry name" value="Translation proteins"/>
    <property type="match status" value="1"/>
</dbReference>
<evidence type="ECO:0000256" key="13">
    <source>
        <dbReference type="ARBA" id="ARBA00022917"/>
    </source>
</evidence>
<evidence type="ECO:0000256" key="12">
    <source>
        <dbReference type="ARBA" id="ARBA00022884"/>
    </source>
</evidence>
<evidence type="ECO:0000259" key="17">
    <source>
        <dbReference type="PROSITE" id="PS50860"/>
    </source>
</evidence>
<keyword evidence="13" id="KW-0648">Protein biosynthesis</keyword>
<dbReference type="PANTHER" id="PTHR43462">
    <property type="entry name" value="ALANYL-TRNA EDITING PROTEIN"/>
    <property type="match status" value="1"/>
</dbReference>
<dbReference type="STRING" id="119641.SAMN05421842_101163"/>
<comment type="similarity">
    <text evidence="3">Belongs to the class-II aminoacyl-tRNA synthetase family.</text>
</comment>
<organism evidence="18 19">
    <name type="scientific">Clostridium uliginosum</name>
    <dbReference type="NCBI Taxonomy" id="119641"/>
    <lineage>
        <taxon>Bacteria</taxon>
        <taxon>Bacillati</taxon>
        <taxon>Bacillota</taxon>
        <taxon>Clostridia</taxon>
        <taxon>Eubacteriales</taxon>
        <taxon>Clostridiaceae</taxon>
        <taxon>Clostridium</taxon>
    </lineage>
</organism>
<evidence type="ECO:0000256" key="14">
    <source>
        <dbReference type="ARBA" id="ARBA00023146"/>
    </source>
</evidence>
<keyword evidence="6" id="KW-0820">tRNA-binding</keyword>
<dbReference type="OrthoDB" id="9812949at2"/>
<dbReference type="GO" id="GO:0006419">
    <property type="term" value="P:alanyl-tRNA aminoacylation"/>
    <property type="evidence" value="ECO:0007669"/>
    <property type="project" value="InterPro"/>
</dbReference>
<dbReference type="SMART" id="SM00863">
    <property type="entry name" value="tRNA_SAD"/>
    <property type="match status" value="1"/>
</dbReference>
<dbReference type="Pfam" id="PF02272">
    <property type="entry name" value="DHHA1"/>
    <property type="match status" value="1"/>
</dbReference>
<dbReference type="Gene3D" id="3.10.310.40">
    <property type="match status" value="1"/>
</dbReference>
<comment type="subcellular location">
    <subcellularLocation>
        <location evidence="2">Cytoplasm</location>
    </subcellularLocation>
</comment>
<dbReference type="Gene3D" id="2.40.30.130">
    <property type="match status" value="1"/>
</dbReference>
<evidence type="ECO:0000256" key="1">
    <source>
        <dbReference type="ARBA" id="ARBA00001947"/>
    </source>
</evidence>
<evidence type="ECO:0000256" key="10">
    <source>
        <dbReference type="ARBA" id="ARBA00022833"/>
    </source>
</evidence>
<dbReference type="GO" id="GO:0046872">
    <property type="term" value="F:metal ion binding"/>
    <property type="evidence" value="ECO:0007669"/>
    <property type="project" value="UniProtKB-KW"/>
</dbReference>
<dbReference type="InterPro" id="IPR018165">
    <property type="entry name" value="Ala-tRNA-synth_IIc_core"/>
</dbReference>
<comment type="cofactor">
    <cofactor evidence="1">
        <name>Zn(2+)</name>
        <dbReference type="ChEBI" id="CHEBI:29105"/>
    </cofactor>
</comment>
<dbReference type="InterPro" id="IPR009000">
    <property type="entry name" value="Transl_B-barrel_sf"/>
</dbReference>
<evidence type="ECO:0000256" key="11">
    <source>
        <dbReference type="ARBA" id="ARBA00022840"/>
    </source>
</evidence>
<keyword evidence="12" id="KW-0694">RNA-binding</keyword>
<dbReference type="InterPro" id="IPR051335">
    <property type="entry name" value="Alanyl-tRNA_Editing_Enzymes"/>
</dbReference>
<keyword evidence="8" id="KW-0479">Metal-binding</keyword>
<gene>
    <name evidence="18" type="ORF">SAMN05421842_101163</name>
</gene>
<keyword evidence="14 18" id="KW-0030">Aminoacyl-tRNA synthetase</keyword>
<dbReference type="InterPro" id="IPR012947">
    <property type="entry name" value="tRNA_SAD"/>
</dbReference>
<evidence type="ECO:0000256" key="5">
    <source>
        <dbReference type="ARBA" id="ARBA00017959"/>
    </source>
</evidence>
<dbReference type="GO" id="GO:0005737">
    <property type="term" value="C:cytoplasm"/>
    <property type="evidence" value="ECO:0007669"/>
    <property type="project" value="UniProtKB-SubCell"/>
</dbReference>
<evidence type="ECO:0000256" key="16">
    <source>
        <dbReference type="SAM" id="Coils"/>
    </source>
</evidence>
<evidence type="ECO:0000256" key="2">
    <source>
        <dbReference type="ARBA" id="ARBA00004496"/>
    </source>
</evidence>
<dbReference type="GO" id="GO:0000049">
    <property type="term" value="F:tRNA binding"/>
    <property type="evidence" value="ECO:0007669"/>
    <property type="project" value="UniProtKB-KW"/>
</dbReference>
<keyword evidence="11" id="KW-0067">ATP-binding</keyword>
<dbReference type="PROSITE" id="PS50860">
    <property type="entry name" value="AA_TRNA_LIGASE_II_ALA"/>
    <property type="match status" value="1"/>
</dbReference>
<dbReference type="GO" id="GO:0004813">
    <property type="term" value="F:alanine-tRNA ligase activity"/>
    <property type="evidence" value="ECO:0007669"/>
    <property type="project" value="UniProtKB-EC"/>
</dbReference>
<keyword evidence="7" id="KW-0436">Ligase</keyword>
<evidence type="ECO:0000313" key="18">
    <source>
        <dbReference type="EMBL" id="SFC18433.1"/>
    </source>
</evidence>
<dbReference type="InterPro" id="IPR003156">
    <property type="entry name" value="DHHA1_dom"/>
</dbReference>
<proteinExistence type="inferred from homology"/>
<dbReference type="AlphaFoldDB" id="A0A1I1HAB5"/>
<dbReference type="Gene3D" id="3.30.980.10">
    <property type="entry name" value="Threonyl-trna Synthetase, Chain A, domain 2"/>
    <property type="match status" value="1"/>
</dbReference>